<gene>
    <name evidence="1" type="ORF">L210DRAFT_936306</name>
</gene>
<keyword evidence="2" id="KW-1185">Reference proteome</keyword>
<organism evidence="1 2">
    <name type="scientific">Boletus edulis BED1</name>
    <dbReference type="NCBI Taxonomy" id="1328754"/>
    <lineage>
        <taxon>Eukaryota</taxon>
        <taxon>Fungi</taxon>
        <taxon>Dikarya</taxon>
        <taxon>Basidiomycota</taxon>
        <taxon>Agaricomycotina</taxon>
        <taxon>Agaricomycetes</taxon>
        <taxon>Agaricomycetidae</taxon>
        <taxon>Boletales</taxon>
        <taxon>Boletineae</taxon>
        <taxon>Boletaceae</taxon>
        <taxon>Boletoideae</taxon>
        <taxon>Boletus</taxon>
    </lineage>
</organism>
<comment type="caution">
    <text evidence="1">The sequence shown here is derived from an EMBL/GenBank/DDBJ whole genome shotgun (WGS) entry which is preliminary data.</text>
</comment>
<reference evidence="1" key="2">
    <citation type="journal article" date="2020" name="Nat. Commun.">
        <title>Large-scale genome sequencing of mycorrhizal fungi provides insights into the early evolution of symbiotic traits.</title>
        <authorList>
            <person name="Miyauchi S."/>
            <person name="Kiss E."/>
            <person name="Kuo A."/>
            <person name="Drula E."/>
            <person name="Kohler A."/>
            <person name="Sanchez-Garcia M."/>
            <person name="Morin E."/>
            <person name="Andreopoulos B."/>
            <person name="Barry K.W."/>
            <person name="Bonito G."/>
            <person name="Buee M."/>
            <person name="Carver A."/>
            <person name="Chen C."/>
            <person name="Cichocki N."/>
            <person name="Clum A."/>
            <person name="Culley D."/>
            <person name="Crous P.W."/>
            <person name="Fauchery L."/>
            <person name="Girlanda M."/>
            <person name="Hayes R.D."/>
            <person name="Keri Z."/>
            <person name="LaButti K."/>
            <person name="Lipzen A."/>
            <person name="Lombard V."/>
            <person name="Magnuson J."/>
            <person name="Maillard F."/>
            <person name="Murat C."/>
            <person name="Nolan M."/>
            <person name="Ohm R.A."/>
            <person name="Pangilinan J."/>
            <person name="Pereira M.F."/>
            <person name="Perotto S."/>
            <person name="Peter M."/>
            <person name="Pfister S."/>
            <person name="Riley R."/>
            <person name="Sitrit Y."/>
            <person name="Stielow J.B."/>
            <person name="Szollosi G."/>
            <person name="Zifcakova L."/>
            <person name="Stursova M."/>
            <person name="Spatafora J.W."/>
            <person name="Tedersoo L."/>
            <person name="Vaario L.M."/>
            <person name="Yamada A."/>
            <person name="Yan M."/>
            <person name="Wang P."/>
            <person name="Xu J."/>
            <person name="Bruns T."/>
            <person name="Baldrian P."/>
            <person name="Vilgalys R."/>
            <person name="Dunand C."/>
            <person name="Henrissat B."/>
            <person name="Grigoriev I.V."/>
            <person name="Hibbett D."/>
            <person name="Nagy L.G."/>
            <person name="Martin F.M."/>
        </authorList>
    </citation>
    <scope>NUCLEOTIDE SEQUENCE</scope>
    <source>
        <strain evidence="1">BED1</strain>
    </source>
</reference>
<dbReference type="EMBL" id="WHUW01000005">
    <property type="protein sequence ID" value="KAF8445574.1"/>
    <property type="molecule type" value="Genomic_DNA"/>
</dbReference>
<reference evidence="1" key="1">
    <citation type="submission" date="2019-10" db="EMBL/GenBank/DDBJ databases">
        <authorList>
            <consortium name="DOE Joint Genome Institute"/>
            <person name="Kuo A."/>
            <person name="Miyauchi S."/>
            <person name="Kiss E."/>
            <person name="Drula E."/>
            <person name="Kohler A."/>
            <person name="Sanchez-Garcia M."/>
            <person name="Andreopoulos B."/>
            <person name="Barry K.W."/>
            <person name="Bonito G."/>
            <person name="Buee M."/>
            <person name="Carver A."/>
            <person name="Chen C."/>
            <person name="Cichocki N."/>
            <person name="Clum A."/>
            <person name="Culley D."/>
            <person name="Crous P.W."/>
            <person name="Fauchery L."/>
            <person name="Girlanda M."/>
            <person name="Hayes R."/>
            <person name="Keri Z."/>
            <person name="LaButti K."/>
            <person name="Lipzen A."/>
            <person name="Lombard V."/>
            <person name="Magnuson J."/>
            <person name="Maillard F."/>
            <person name="Morin E."/>
            <person name="Murat C."/>
            <person name="Nolan M."/>
            <person name="Ohm R."/>
            <person name="Pangilinan J."/>
            <person name="Pereira M."/>
            <person name="Perotto S."/>
            <person name="Peter M."/>
            <person name="Riley R."/>
            <person name="Sitrit Y."/>
            <person name="Stielow B."/>
            <person name="Szollosi G."/>
            <person name="Zifcakova L."/>
            <person name="Stursova M."/>
            <person name="Spatafora J.W."/>
            <person name="Tedersoo L."/>
            <person name="Vaario L.-M."/>
            <person name="Yamada A."/>
            <person name="Yan M."/>
            <person name="Wang P."/>
            <person name="Xu J."/>
            <person name="Bruns T."/>
            <person name="Baldrian P."/>
            <person name="Vilgalys R."/>
            <person name="Henrissat B."/>
            <person name="Grigoriev I.V."/>
            <person name="Hibbett D."/>
            <person name="Nagy L.G."/>
            <person name="Martin F.M."/>
        </authorList>
    </citation>
    <scope>NUCLEOTIDE SEQUENCE</scope>
    <source>
        <strain evidence="1">BED1</strain>
    </source>
</reference>
<name>A0AAD4GI00_BOLED</name>
<accession>A0AAD4GI00</accession>
<dbReference type="AlphaFoldDB" id="A0AAD4GI00"/>
<dbReference type="Proteomes" id="UP001194468">
    <property type="component" value="Unassembled WGS sequence"/>
</dbReference>
<evidence type="ECO:0000313" key="1">
    <source>
        <dbReference type="EMBL" id="KAF8445574.1"/>
    </source>
</evidence>
<sequence length="61" mass="6541">MHDTESPTAVPDLTRVASAIEEMALSSTCCHAPGAWTGAVWGRQTLTQRAANLMGLKDRND</sequence>
<evidence type="ECO:0000313" key="2">
    <source>
        <dbReference type="Proteomes" id="UP001194468"/>
    </source>
</evidence>
<protein>
    <submittedName>
        <fullName evidence="1">Uncharacterized protein</fullName>
    </submittedName>
</protein>
<proteinExistence type="predicted"/>